<evidence type="ECO:0000256" key="2">
    <source>
        <dbReference type="ARBA" id="ARBA00022490"/>
    </source>
</evidence>
<organism evidence="7 9">
    <name type="scientific">Schizosaccharomyces japonicus (strain yFS275 / FY16936)</name>
    <name type="common">Fission yeast</name>
    <dbReference type="NCBI Taxonomy" id="402676"/>
    <lineage>
        <taxon>Eukaryota</taxon>
        <taxon>Fungi</taxon>
        <taxon>Dikarya</taxon>
        <taxon>Ascomycota</taxon>
        <taxon>Taphrinomycotina</taxon>
        <taxon>Schizosaccharomycetes</taxon>
        <taxon>Schizosaccharomycetales</taxon>
        <taxon>Schizosaccharomycetaceae</taxon>
        <taxon>Schizosaccharomyces</taxon>
    </lineage>
</organism>
<dbReference type="PROSITE" id="PS50082">
    <property type="entry name" value="WD_REPEATS_2"/>
    <property type="match status" value="1"/>
</dbReference>
<keyword evidence="4" id="KW-0677">Repeat</keyword>
<proteinExistence type="predicted"/>
<dbReference type="GO" id="GO:0045503">
    <property type="term" value="F:dynein light chain binding"/>
    <property type="evidence" value="ECO:0000318"/>
    <property type="project" value="GO_Central"/>
</dbReference>
<dbReference type="EMBL" id="KE651166">
    <property type="protein sequence ID" value="EEB07476.1"/>
    <property type="molecule type" value="Genomic_DNA"/>
</dbReference>
<dbReference type="GeneID" id="7051189"/>
<dbReference type="Gene3D" id="2.130.10.10">
    <property type="entry name" value="YVTN repeat-like/Quinoprotein amine dehydrogenase"/>
    <property type="match status" value="2"/>
</dbReference>
<dbReference type="VEuPathDB" id="FungiDB:SJAG_02561"/>
<evidence type="ECO:0000256" key="6">
    <source>
        <dbReference type="SAM" id="MobiDB-lite"/>
    </source>
</evidence>
<dbReference type="HOGENOM" id="CLU_012999_2_0_1"/>
<keyword evidence="9" id="KW-1185">Reference proteome</keyword>
<evidence type="ECO:0000313" key="8">
    <source>
        <dbReference type="JaponicusDB" id="SJAG_02561"/>
    </source>
</evidence>
<feature type="region of interest" description="Disordered" evidence="6">
    <location>
        <begin position="111"/>
        <end position="163"/>
    </location>
</feature>
<evidence type="ECO:0000256" key="3">
    <source>
        <dbReference type="ARBA" id="ARBA00022574"/>
    </source>
</evidence>
<keyword evidence="2" id="KW-0963">Cytoplasm</keyword>
<evidence type="ECO:0000256" key="1">
    <source>
        <dbReference type="ARBA" id="ARBA00004496"/>
    </source>
</evidence>
<dbReference type="GO" id="GO:0005868">
    <property type="term" value="C:cytoplasmic dynein complex"/>
    <property type="evidence" value="ECO:0000318"/>
    <property type="project" value="GO_Central"/>
</dbReference>
<dbReference type="SUPFAM" id="SSF50978">
    <property type="entry name" value="WD40 repeat-like"/>
    <property type="match status" value="1"/>
</dbReference>
<comment type="subcellular location">
    <subcellularLocation>
        <location evidence="1">Cytoplasm</location>
    </subcellularLocation>
</comment>
<dbReference type="InterPro" id="IPR015943">
    <property type="entry name" value="WD40/YVTN_repeat-like_dom_sf"/>
</dbReference>
<evidence type="ECO:0000313" key="9">
    <source>
        <dbReference type="Proteomes" id="UP000001744"/>
    </source>
</evidence>
<dbReference type="SMART" id="SM00320">
    <property type="entry name" value="WD40"/>
    <property type="match status" value="5"/>
</dbReference>
<name>B6K0K5_SCHJY</name>
<dbReference type="PANTHER" id="PTHR12442:SF22">
    <property type="entry name" value="CYTOPLASMIC DYNEIN 1 INTERMEDIATE CHAIN-RELATED"/>
    <property type="match status" value="1"/>
</dbReference>
<dbReference type="GO" id="GO:0045504">
    <property type="term" value="F:dynein heavy chain binding"/>
    <property type="evidence" value="ECO:0000318"/>
    <property type="project" value="GO_Central"/>
</dbReference>
<feature type="compositionally biased region" description="Polar residues" evidence="6">
    <location>
        <begin position="111"/>
        <end position="124"/>
    </location>
</feature>
<dbReference type="eggNOG" id="KOG1587">
    <property type="taxonomic scope" value="Eukaryota"/>
</dbReference>
<dbReference type="InterPro" id="IPR001680">
    <property type="entry name" value="WD40_rpt"/>
</dbReference>
<evidence type="ECO:0000313" key="7">
    <source>
        <dbReference type="EMBL" id="EEB07476.1"/>
    </source>
</evidence>
<dbReference type="STRING" id="402676.B6K0K5"/>
<dbReference type="JaponicusDB" id="SJAG_02561">
    <property type="gene designation" value="dic1"/>
</dbReference>
<dbReference type="PANTHER" id="PTHR12442">
    <property type="entry name" value="DYNEIN INTERMEDIATE CHAIN"/>
    <property type="match status" value="1"/>
</dbReference>
<evidence type="ECO:0000256" key="5">
    <source>
        <dbReference type="PROSITE-ProRule" id="PRU00221"/>
    </source>
</evidence>
<evidence type="ECO:0000256" key="4">
    <source>
        <dbReference type="ARBA" id="ARBA00022737"/>
    </source>
</evidence>
<dbReference type="InterPro" id="IPR036322">
    <property type="entry name" value="WD40_repeat_dom_sf"/>
</dbReference>
<dbReference type="GO" id="GO:0005737">
    <property type="term" value="C:cytoplasm"/>
    <property type="evidence" value="ECO:0007669"/>
    <property type="project" value="UniProtKB-SubCell"/>
</dbReference>
<dbReference type="OrthoDB" id="366230at2759"/>
<dbReference type="Proteomes" id="UP000001744">
    <property type="component" value="Unassembled WGS sequence"/>
</dbReference>
<dbReference type="RefSeq" id="XP_002173769.1">
    <property type="nucleotide sequence ID" value="XM_002173733.2"/>
</dbReference>
<feature type="repeat" description="WD" evidence="5">
    <location>
        <begin position="336"/>
        <end position="370"/>
    </location>
</feature>
<dbReference type="GO" id="GO:0010970">
    <property type="term" value="P:transport along microtubule"/>
    <property type="evidence" value="ECO:0000318"/>
    <property type="project" value="GO_Central"/>
</dbReference>
<keyword evidence="3 5" id="KW-0853">WD repeat</keyword>
<gene>
    <name evidence="8" type="primary">dic1</name>
    <name evidence="7" type="ORF">SJAG_02561</name>
</gene>
<dbReference type="AlphaFoldDB" id="B6K0K5"/>
<accession>B6K0K5</accession>
<protein>
    <submittedName>
        <fullName evidence="7">Dynein intermediate chain Dic1</fullName>
    </submittedName>
</protein>
<feature type="compositionally biased region" description="Basic and acidic residues" evidence="6">
    <location>
        <begin position="143"/>
        <end position="154"/>
    </location>
</feature>
<dbReference type="Pfam" id="PF00400">
    <property type="entry name" value="WD40"/>
    <property type="match status" value="1"/>
</dbReference>
<sequence length="605" mass="66799">MSSQWKKEIAKRRAKLLELQERREQRRKGRVSELSVHCPRQDEKFVDVDSILSELLGPNENLLLTSSKTAEVGTESIAFKQREQQHGRPTLAQTEILSLIQQPNITLPKRQQYNKSVQVDTVQQTDEEETDPNDIANKTPLSEQERLPQQEQKDLPPAYEPPTTNKQLRFAEESELEEKQLHINTFLRTAKKRACRALMQNVANIFAEFNIDDEGDEGIEVDQGMGLTCTTEFTNEKIVQNRAVNGVAYSLKHDGSILAAYTSDTSFSAINGLVAAWNPHLLQAPEYTLQCESEVITIAASPAHAHIVCGGANNGQLYIWDIRQGPLPVLSSSLLFGGHSMPVCGLQYSSSQAGSSIISCSTDGTVKSWESTMLTRPAGEITLVHTEQASNYQEPYASTNATQSTLSPSSMALCKSNKGYITVGLENGCMCTTSLLDVVTQTDTQKHLDPTPAHSCFVTGVDISSHFDPDAPSMESDYVLTSGLDAVVRLWSLREEAEDSETTSVPSEESTPLSISSKLLHEFPHEDIVFDVKWNPIDTDIWASVDGNGCIRTWSIANETKPMLAKATTREESALNRLAWEPRYGNHIACGGLSGKVHVYQKLSG</sequence>
<reference evidence="7 9" key="1">
    <citation type="journal article" date="2011" name="Science">
        <title>Comparative functional genomics of the fission yeasts.</title>
        <authorList>
            <person name="Rhind N."/>
            <person name="Chen Z."/>
            <person name="Yassour M."/>
            <person name="Thompson D.A."/>
            <person name="Haas B.J."/>
            <person name="Habib N."/>
            <person name="Wapinski I."/>
            <person name="Roy S."/>
            <person name="Lin M.F."/>
            <person name="Heiman D.I."/>
            <person name="Young S.K."/>
            <person name="Furuya K."/>
            <person name="Guo Y."/>
            <person name="Pidoux A."/>
            <person name="Chen H.M."/>
            <person name="Robbertse B."/>
            <person name="Goldberg J.M."/>
            <person name="Aoki K."/>
            <person name="Bayne E.H."/>
            <person name="Berlin A.M."/>
            <person name="Desjardins C.A."/>
            <person name="Dobbs E."/>
            <person name="Dukaj L."/>
            <person name="Fan L."/>
            <person name="FitzGerald M.G."/>
            <person name="French C."/>
            <person name="Gujja S."/>
            <person name="Hansen K."/>
            <person name="Keifenheim D."/>
            <person name="Levin J.Z."/>
            <person name="Mosher R.A."/>
            <person name="Mueller C.A."/>
            <person name="Pfiffner J."/>
            <person name="Priest M."/>
            <person name="Russ C."/>
            <person name="Smialowska A."/>
            <person name="Swoboda P."/>
            <person name="Sykes S.M."/>
            <person name="Vaughn M."/>
            <person name="Vengrova S."/>
            <person name="Yoder R."/>
            <person name="Zeng Q."/>
            <person name="Allshire R."/>
            <person name="Baulcombe D."/>
            <person name="Birren B.W."/>
            <person name="Brown W."/>
            <person name="Ekwall K."/>
            <person name="Kellis M."/>
            <person name="Leatherwood J."/>
            <person name="Levin H."/>
            <person name="Margalit H."/>
            <person name="Martienssen R."/>
            <person name="Nieduszynski C.A."/>
            <person name="Spatafora J.W."/>
            <person name="Friedman N."/>
            <person name="Dalgaard J.Z."/>
            <person name="Baumann P."/>
            <person name="Niki H."/>
            <person name="Regev A."/>
            <person name="Nusbaum C."/>
        </authorList>
    </citation>
    <scope>NUCLEOTIDE SEQUENCE [LARGE SCALE GENOMIC DNA]</scope>
    <source>
        <strain evidence="9">yFS275 / FY16936</strain>
    </source>
</reference>
<dbReference type="InterPro" id="IPR050687">
    <property type="entry name" value="Dynein_IC"/>
</dbReference>